<sequence length="103" mass="11889">MPPQASGKAVKKAGKAQKAVRAGDKKKRKKRRKVFYFHLQSLEKIHPDTGISSKALPSEFLRERYFLAHRRPLPLWLTTTKGDAYLKYKHNKVSGLFQNKVLQ</sequence>
<comment type="caution">
    <text evidence="2">The sequence shown here is derived from an EMBL/GenBank/DDBJ whole genome shotgun (WGS) entry which is preliminary data.</text>
</comment>
<dbReference type="InterPro" id="IPR009072">
    <property type="entry name" value="Histone-fold"/>
</dbReference>
<evidence type="ECO:0000256" key="1">
    <source>
        <dbReference type="SAM" id="MobiDB-lite"/>
    </source>
</evidence>
<keyword evidence="3" id="KW-1185">Reference proteome</keyword>
<proteinExistence type="predicted"/>
<dbReference type="Proteomes" id="UP000886998">
    <property type="component" value="Unassembled WGS sequence"/>
</dbReference>
<feature type="region of interest" description="Disordered" evidence="1">
    <location>
        <begin position="1"/>
        <end position="30"/>
    </location>
</feature>
<accession>A0A8X7BNB3</accession>
<evidence type="ECO:0000313" key="3">
    <source>
        <dbReference type="Proteomes" id="UP000886998"/>
    </source>
</evidence>
<reference evidence="2" key="1">
    <citation type="submission" date="2020-08" db="EMBL/GenBank/DDBJ databases">
        <title>Multicomponent nature underlies the extraordinary mechanical properties of spider dragline silk.</title>
        <authorList>
            <person name="Kono N."/>
            <person name="Nakamura H."/>
            <person name="Mori M."/>
            <person name="Yoshida Y."/>
            <person name="Ohtoshi R."/>
            <person name="Malay A.D."/>
            <person name="Moran D.A.P."/>
            <person name="Tomita M."/>
            <person name="Numata K."/>
            <person name="Arakawa K."/>
        </authorList>
    </citation>
    <scope>NUCLEOTIDE SEQUENCE</scope>
</reference>
<dbReference type="AlphaFoldDB" id="A0A8X7BNB3"/>
<dbReference type="Gene3D" id="1.10.20.10">
    <property type="entry name" value="Histone, subunit A"/>
    <property type="match status" value="1"/>
</dbReference>
<protein>
    <submittedName>
        <fullName evidence="2">Uncharacterized protein</fullName>
    </submittedName>
</protein>
<gene>
    <name evidence="2" type="ORF">TNIN_145571</name>
</gene>
<dbReference type="GO" id="GO:0046982">
    <property type="term" value="F:protein heterodimerization activity"/>
    <property type="evidence" value="ECO:0007669"/>
    <property type="project" value="InterPro"/>
</dbReference>
<name>A0A8X7BNB3_9ARAC</name>
<organism evidence="2 3">
    <name type="scientific">Trichonephila inaurata madagascariensis</name>
    <dbReference type="NCBI Taxonomy" id="2747483"/>
    <lineage>
        <taxon>Eukaryota</taxon>
        <taxon>Metazoa</taxon>
        <taxon>Ecdysozoa</taxon>
        <taxon>Arthropoda</taxon>
        <taxon>Chelicerata</taxon>
        <taxon>Arachnida</taxon>
        <taxon>Araneae</taxon>
        <taxon>Araneomorphae</taxon>
        <taxon>Entelegynae</taxon>
        <taxon>Araneoidea</taxon>
        <taxon>Nephilidae</taxon>
        <taxon>Trichonephila</taxon>
        <taxon>Trichonephila inaurata</taxon>
    </lineage>
</organism>
<dbReference type="EMBL" id="BMAV01000393">
    <property type="protein sequence ID" value="GFY37635.1"/>
    <property type="molecule type" value="Genomic_DNA"/>
</dbReference>
<evidence type="ECO:0000313" key="2">
    <source>
        <dbReference type="EMBL" id="GFY37635.1"/>
    </source>
</evidence>